<reference evidence="2 3" key="1">
    <citation type="journal article" date="2016" name="Nat. Commun.">
        <title>Thousands of microbial genomes shed light on interconnected biogeochemical processes in an aquifer system.</title>
        <authorList>
            <person name="Anantharaman K."/>
            <person name="Brown C.T."/>
            <person name="Hug L.A."/>
            <person name="Sharon I."/>
            <person name="Castelle C.J."/>
            <person name="Probst A.J."/>
            <person name="Thomas B.C."/>
            <person name="Singh A."/>
            <person name="Wilkins M.J."/>
            <person name="Karaoz U."/>
            <person name="Brodie E.L."/>
            <person name="Williams K.H."/>
            <person name="Hubbard S.S."/>
            <person name="Banfield J.F."/>
        </authorList>
    </citation>
    <scope>NUCLEOTIDE SEQUENCE [LARGE SCALE GENOMIC DNA]</scope>
</reference>
<feature type="non-terminal residue" evidence="2">
    <location>
        <position position="144"/>
    </location>
</feature>
<dbReference type="GO" id="GO:0005829">
    <property type="term" value="C:cytosol"/>
    <property type="evidence" value="ECO:0007669"/>
    <property type="project" value="TreeGrafter"/>
</dbReference>
<comment type="caution">
    <text evidence="2">The sequence shown here is derived from an EMBL/GenBank/DDBJ whole genome shotgun (WGS) entry which is preliminary data.</text>
</comment>
<dbReference type="EMBL" id="MFGW01000050">
    <property type="protein sequence ID" value="OGF67449.1"/>
    <property type="molecule type" value="Genomic_DNA"/>
</dbReference>
<dbReference type="PANTHER" id="PTHR21047:SF2">
    <property type="entry name" value="THYMIDINE DIPHOSPHO-4-KETO-RHAMNOSE 3,5-EPIMERASE"/>
    <property type="match status" value="1"/>
</dbReference>
<dbReference type="InterPro" id="IPR011051">
    <property type="entry name" value="RmlC_Cupin_sf"/>
</dbReference>
<sequence length="144" mass="16698">MIDGVVIQDLFCIEDKRGFLVEIFRSDNPLFENFGQVYMTACYKGIAKAWHYHKYQTDYFFCVWGKALVVLYDNNPDSKTNGQIQEVILENPPSKESIKLVKIPPLIVHGFASLSDPEARIINIPNKLYNYKEPDEYRIAWNSS</sequence>
<dbReference type="PANTHER" id="PTHR21047">
    <property type="entry name" value="DTDP-6-DEOXY-D-GLUCOSE-3,5 EPIMERASE"/>
    <property type="match status" value="1"/>
</dbReference>
<dbReference type="Pfam" id="PF00908">
    <property type="entry name" value="dTDP_sugar_isom"/>
    <property type="match status" value="1"/>
</dbReference>
<gene>
    <name evidence="2" type="ORF">A2Y62_14200</name>
</gene>
<feature type="site" description="Participates in a stacking interaction with the thymidine ring of dTDP-4-oxo-6-deoxyglucose" evidence="1">
    <location>
        <position position="129"/>
    </location>
</feature>
<dbReference type="AlphaFoldDB" id="A0A1F5VVK5"/>
<dbReference type="Proteomes" id="UP000178943">
    <property type="component" value="Unassembled WGS sequence"/>
</dbReference>
<organism evidence="2 3">
    <name type="scientific">Candidatus Fischerbacteria bacterium RBG_13_37_8</name>
    <dbReference type="NCBI Taxonomy" id="1817863"/>
    <lineage>
        <taxon>Bacteria</taxon>
        <taxon>Candidatus Fischeribacteriota</taxon>
    </lineage>
</organism>
<evidence type="ECO:0000313" key="3">
    <source>
        <dbReference type="Proteomes" id="UP000178943"/>
    </source>
</evidence>
<evidence type="ECO:0000256" key="1">
    <source>
        <dbReference type="PIRSR" id="PIRSR600888-3"/>
    </source>
</evidence>
<evidence type="ECO:0000313" key="2">
    <source>
        <dbReference type="EMBL" id="OGF67449.1"/>
    </source>
</evidence>
<evidence type="ECO:0008006" key="4">
    <source>
        <dbReference type="Google" id="ProtNLM"/>
    </source>
</evidence>
<dbReference type="GO" id="GO:0000271">
    <property type="term" value="P:polysaccharide biosynthetic process"/>
    <property type="evidence" value="ECO:0007669"/>
    <property type="project" value="TreeGrafter"/>
</dbReference>
<protein>
    <recommendedName>
        <fullName evidence="4">dTDP-4-dehydrorhamnose 3,5-epimerase</fullName>
    </recommendedName>
</protein>
<dbReference type="GO" id="GO:0008830">
    <property type="term" value="F:dTDP-4-dehydrorhamnose 3,5-epimerase activity"/>
    <property type="evidence" value="ECO:0007669"/>
    <property type="project" value="InterPro"/>
</dbReference>
<dbReference type="InterPro" id="IPR014710">
    <property type="entry name" value="RmlC-like_jellyroll"/>
</dbReference>
<dbReference type="InterPro" id="IPR000888">
    <property type="entry name" value="RmlC-like"/>
</dbReference>
<accession>A0A1F5VVK5</accession>
<proteinExistence type="predicted"/>
<name>A0A1F5VVK5_9BACT</name>
<dbReference type="Gene3D" id="2.60.120.10">
    <property type="entry name" value="Jelly Rolls"/>
    <property type="match status" value="1"/>
</dbReference>
<dbReference type="STRING" id="1817863.A2Y62_14200"/>
<dbReference type="SUPFAM" id="SSF51182">
    <property type="entry name" value="RmlC-like cupins"/>
    <property type="match status" value="1"/>
</dbReference>